<keyword evidence="4" id="KW-1185">Reference proteome</keyword>
<name>A0ABU0JJY6_9HYPH</name>
<evidence type="ECO:0000313" key="3">
    <source>
        <dbReference type="EMBL" id="MDQ0474593.1"/>
    </source>
</evidence>
<dbReference type="PANTHER" id="PTHR43283">
    <property type="entry name" value="BETA-LACTAMASE-RELATED"/>
    <property type="match status" value="1"/>
</dbReference>
<feature type="region of interest" description="Disordered" evidence="1">
    <location>
        <begin position="1"/>
        <end position="22"/>
    </location>
</feature>
<dbReference type="InterPro" id="IPR001466">
    <property type="entry name" value="Beta-lactam-related"/>
</dbReference>
<gene>
    <name evidence="3" type="ORF">QO011_007634</name>
</gene>
<dbReference type="Gene3D" id="3.40.710.10">
    <property type="entry name" value="DD-peptidase/beta-lactamase superfamily"/>
    <property type="match status" value="1"/>
</dbReference>
<feature type="compositionally biased region" description="Low complexity" evidence="1">
    <location>
        <begin position="1"/>
        <end position="10"/>
    </location>
</feature>
<feature type="domain" description="Beta-lactamase-related" evidence="2">
    <location>
        <begin position="91"/>
        <end position="378"/>
    </location>
</feature>
<sequence length="399" mass="42896">MTGSDAAPPAGDRPRPAGLTLETWDRPPLNRWSYQHVDEILPTAPVRRGVPAPLTEAPAQLDVRAFAFPDRHGRRLIAGEVLDTSWTDGFLALHRGRIVCEHYANGMRAATPHLTQSLSKSVLAALAGILHHAGAFPLERTVAAYVPAFRDSAYADASMRHLLDMTSGVDFPEDATDPVSGVGLMDIAVGWKAVPAGNPSPRSVHALIASLRGRSRPHGARFEYRSMETEVLGCCIKAATGARLADLVSSLLWQPMGAEHDASFAVDPEGFAVADGGLSATLRDLGRFGLLYARDGAAAGRTVVPEAWVRDTRIGDPALFGGAYAEGRRRGAYRSQFWIDDIEGSVITGLGVFGQMIHIDWQRDFVGVKLSTWPQARDVARRVEACDMMAAMARALAGG</sequence>
<keyword evidence="3" id="KW-0378">Hydrolase</keyword>
<dbReference type="EMBL" id="JAUSVX010000024">
    <property type="protein sequence ID" value="MDQ0474593.1"/>
    <property type="molecule type" value="Genomic_DNA"/>
</dbReference>
<reference evidence="3 4" key="1">
    <citation type="submission" date="2023-07" db="EMBL/GenBank/DDBJ databases">
        <title>Genomic Encyclopedia of Type Strains, Phase IV (KMG-IV): sequencing the most valuable type-strain genomes for metagenomic binning, comparative biology and taxonomic classification.</title>
        <authorList>
            <person name="Goeker M."/>
        </authorList>
    </citation>
    <scope>NUCLEOTIDE SEQUENCE [LARGE SCALE GENOMIC DNA]</scope>
    <source>
        <strain evidence="3 4">DSM 19619</strain>
    </source>
</reference>
<comment type="caution">
    <text evidence="3">The sequence shown here is derived from an EMBL/GenBank/DDBJ whole genome shotgun (WGS) entry which is preliminary data.</text>
</comment>
<dbReference type="Proteomes" id="UP001242480">
    <property type="component" value="Unassembled WGS sequence"/>
</dbReference>
<evidence type="ECO:0000313" key="4">
    <source>
        <dbReference type="Proteomes" id="UP001242480"/>
    </source>
</evidence>
<dbReference type="EC" id="3.5.1.46" evidence="3"/>
<dbReference type="PANTHER" id="PTHR43283:SF7">
    <property type="entry name" value="BETA-LACTAMASE-RELATED DOMAIN-CONTAINING PROTEIN"/>
    <property type="match status" value="1"/>
</dbReference>
<dbReference type="Pfam" id="PF00144">
    <property type="entry name" value="Beta-lactamase"/>
    <property type="match status" value="1"/>
</dbReference>
<dbReference type="SUPFAM" id="SSF56601">
    <property type="entry name" value="beta-lactamase/transpeptidase-like"/>
    <property type="match status" value="1"/>
</dbReference>
<dbReference type="GO" id="GO:0019875">
    <property type="term" value="F:6-aminohexanoate-dimer hydrolase activity"/>
    <property type="evidence" value="ECO:0007669"/>
    <property type="project" value="UniProtKB-EC"/>
</dbReference>
<evidence type="ECO:0000259" key="2">
    <source>
        <dbReference type="Pfam" id="PF00144"/>
    </source>
</evidence>
<dbReference type="RefSeq" id="WP_307284466.1">
    <property type="nucleotide sequence ID" value="NZ_JAUSVX010000024.1"/>
</dbReference>
<accession>A0ABU0JJY6</accession>
<dbReference type="InterPro" id="IPR050789">
    <property type="entry name" value="Diverse_Enzym_Activities"/>
</dbReference>
<dbReference type="InterPro" id="IPR012338">
    <property type="entry name" value="Beta-lactam/transpept-like"/>
</dbReference>
<proteinExistence type="predicted"/>
<protein>
    <submittedName>
        <fullName evidence="3">CubicO group peptidase (Beta-lactamase class C family)</fullName>
        <ecNumber evidence="3">3.5.1.46</ecNumber>
    </submittedName>
</protein>
<organism evidence="3 4">
    <name type="scientific">Labrys wisconsinensis</name>
    <dbReference type="NCBI Taxonomy" id="425677"/>
    <lineage>
        <taxon>Bacteria</taxon>
        <taxon>Pseudomonadati</taxon>
        <taxon>Pseudomonadota</taxon>
        <taxon>Alphaproteobacteria</taxon>
        <taxon>Hyphomicrobiales</taxon>
        <taxon>Xanthobacteraceae</taxon>
        <taxon>Labrys</taxon>
    </lineage>
</organism>
<evidence type="ECO:0000256" key="1">
    <source>
        <dbReference type="SAM" id="MobiDB-lite"/>
    </source>
</evidence>